<keyword evidence="3 6" id="KW-1133">Transmembrane helix</keyword>
<dbReference type="EMBL" id="LNZH02000217">
    <property type="protein sequence ID" value="OCB83887.1"/>
    <property type="molecule type" value="Genomic_DNA"/>
</dbReference>
<feature type="domain" description="Major facilitator superfamily (MFS) profile" evidence="7">
    <location>
        <begin position="113"/>
        <end position="540"/>
    </location>
</feature>
<evidence type="ECO:0000256" key="4">
    <source>
        <dbReference type="ARBA" id="ARBA00023136"/>
    </source>
</evidence>
<feature type="transmembrane region" description="Helical" evidence="6">
    <location>
        <begin position="205"/>
        <end position="227"/>
    </location>
</feature>
<dbReference type="InterPro" id="IPR020846">
    <property type="entry name" value="MFS_dom"/>
</dbReference>
<dbReference type="GO" id="GO:0016020">
    <property type="term" value="C:membrane"/>
    <property type="evidence" value="ECO:0007669"/>
    <property type="project" value="UniProtKB-SubCell"/>
</dbReference>
<evidence type="ECO:0000256" key="1">
    <source>
        <dbReference type="ARBA" id="ARBA00004141"/>
    </source>
</evidence>
<accession>A0A9Q5HQD2</accession>
<dbReference type="PROSITE" id="PS50850">
    <property type="entry name" value="MFS"/>
    <property type="match status" value="1"/>
</dbReference>
<feature type="transmembrane region" description="Helical" evidence="6">
    <location>
        <begin position="458"/>
        <end position="476"/>
    </location>
</feature>
<comment type="caution">
    <text evidence="8">The sequence shown here is derived from an EMBL/GenBank/DDBJ whole genome shotgun (WGS) entry which is preliminary data.</text>
</comment>
<keyword evidence="9" id="KW-1185">Reference proteome</keyword>
<proteinExistence type="predicted"/>
<evidence type="ECO:0000256" key="6">
    <source>
        <dbReference type="SAM" id="Phobius"/>
    </source>
</evidence>
<evidence type="ECO:0000256" key="3">
    <source>
        <dbReference type="ARBA" id="ARBA00022989"/>
    </source>
</evidence>
<dbReference type="GO" id="GO:0022857">
    <property type="term" value="F:transmembrane transporter activity"/>
    <property type="evidence" value="ECO:0007669"/>
    <property type="project" value="InterPro"/>
</dbReference>
<dbReference type="Proteomes" id="UP000757232">
    <property type="component" value="Unassembled WGS sequence"/>
</dbReference>
<evidence type="ECO:0000259" key="7">
    <source>
        <dbReference type="PROSITE" id="PS50850"/>
    </source>
</evidence>
<dbReference type="InterPro" id="IPR011701">
    <property type="entry name" value="MFS"/>
</dbReference>
<keyword evidence="2 6" id="KW-0812">Transmembrane</keyword>
<evidence type="ECO:0000313" key="8">
    <source>
        <dbReference type="EMBL" id="OCB83887.1"/>
    </source>
</evidence>
<feature type="region of interest" description="Disordered" evidence="5">
    <location>
        <begin position="1"/>
        <end position="56"/>
    </location>
</feature>
<feature type="transmembrane region" description="Helical" evidence="6">
    <location>
        <begin position="111"/>
        <end position="132"/>
    </location>
</feature>
<comment type="subcellular location">
    <subcellularLocation>
        <location evidence="1">Membrane</location>
        <topology evidence="1">Multi-pass membrane protein</topology>
    </subcellularLocation>
</comment>
<protein>
    <submittedName>
        <fullName evidence="8">MFS polyamine transporter</fullName>
    </submittedName>
</protein>
<feature type="transmembrane region" description="Helical" evidence="6">
    <location>
        <begin position="343"/>
        <end position="370"/>
    </location>
</feature>
<evidence type="ECO:0000256" key="5">
    <source>
        <dbReference type="SAM" id="MobiDB-lite"/>
    </source>
</evidence>
<feature type="transmembrane region" description="Helical" evidence="6">
    <location>
        <begin position="488"/>
        <end position="513"/>
    </location>
</feature>
<dbReference type="PANTHER" id="PTHR23502:SF60">
    <property type="entry name" value="MAJOR FACILITATOR SUPERFAMILY (MFS) PROFILE DOMAIN-CONTAINING PROTEIN-RELATED"/>
    <property type="match status" value="1"/>
</dbReference>
<evidence type="ECO:0000313" key="9">
    <source>
        <dbReference type="Proteomes" id="UP000757232"/>
    </source>
</evidence>
<dbReference type="OrthoDB" id="6770063at2759"/>
<keyword evidence="4 6" id="KW-0472">Membrane</keyword>
<dbReference type="SUPFAM" id="SSF103473">
    <property type="entry name" value="MFS general substrate transporter"/>
    <property type="match status" value="1"/>
</dbReference>
<reference evidence="8" key="1">
    <citation type="submission" date="2016-06" db="EMBL/GenBank/DDBJ databases">
        <title>Draft Genome sequence of the fungus Inonotus baumii.</title>
        <authorList>
            <person name="Zhu H."/>
            <person name="Lin W."/>
        </authorList>
    </citation>
    <scope>NUCLEOTIDE SEQUENCE</scope>
    <source>
        <strain evidence="8">821</strain>
    </source>
</reference>
<dbReference type="FunFam" id="1.20.1250.20:FF:000011">
    <property type="entry name" value="MFS multidrug transporter, putative"/>
    <property type="match status" value="1"/>
</dbReference>
<organism evidence="8 9">
    <name type="scientific">Sanghuangporus baumii</name>
    <name type="common">Phellinus baumii</name>
    <dbReference type="NCBI Taxonomy" id="108892"/>
    <lineage>
        <taxon>Eukaryota</taxon>
        <taxon>Fungi</taxon>
        <taxon>Dikarya</taxon>
        <taxon>Basidiomycota</taxon>
        <taxon>Agaricomycotina</taxon>
        <taxon>Agaricomycetes</taxon>
        <taxon>Hymenochaetales</taxon>
        <taxon>Hymenochaetaceae</taxon>
        <taxon>Sanghuangporus</taxon>
    </lineage>
</organism>
<sequence length="540" mass="58412">MAGSRSEIADVSTASLHPDPPVDVPLKEKSGETSTSQTQVAEDEHPNHQSVDTTRRNSLASADNISPEHESPKALEAGFSGAKEKGSVLIVDWDGPEDPFNPLNWSYKKKWIATLIVSAFTFISPVSSSMIAPASDQLASHLGITSTVVLAMSTSVFVLGYAFGPLFLGPLSELYGRSRVLQIANLWYLVWNTACGGAENTSELVVFRFLAGLGGSAPLSIGGGVLGDLWRAEERGQAIALYSLAPLLGPVIGPVCGSWIAERSTWRWVFWSTSIVDGFVQILGIFFLTETFPPILLERKATKLRKRLGVPKTGEGADRILTPYQEMDRNWKHVFKKAIIRPFVLFAYEPIIQLLGVYMAFVYGLVYLILTTVPSIFQNVYGETVGIAGLNYLALGIGLTGVSQISARLMDPIYKRLKERNGGPGKPEYRLPMMVLGTICLPIGLFLFGWAAEKHVHWVVTDIGLVFIAAGIVLNFQTIQTYVVDAFTLHAASALAAVSFLRSLAGFGFPLFAPAMYSALGYGKGDTILAAFAIAVGCPA</sequence>
<feature type="transmembrane region" description="Helical" evidence="6">
    <location>
        <begin position="431"/>
        <end position="452"/>
    </location>
</feature>
<dbReference type="Gene3D" id="1.20.1250.20">
    <property type="entry name" value="MFS general substrate transporter like domains"/>
    <property type="match status" value="1"/>
</dbReference>
<feature type="transmembrane region" description="Helical" evidence="6">
    <location>
        <begin position="144"/>
        <end position="168"/>
    </location>
</feature>
<dbReference type="CDD" id="cd17323">
    <property type="entry name" value="MFS_Tpo1_MDR_like"/>
    <property type="match status" value="1"/>
</dbReference>
<dbReference type="InterPro" id="IPR036259">
    <property type="entry name" value="MFS_trans_sf"/>
</dbReference>
<dbReference type="AlphaFoldDB" id="A0A9Q5HQD2"/>
<gene>
    <name evidence="8" type="ORF">A7U60_g9093</name>
</gene>
<dbReference type="Pfam" id="PF07690">
    <property type="entry name" value="MFS_1"/>
    <property type="match status" value="1"/>
</dbReference>
<evidence type="ECO:0000256" key="2">
    <source>
        <dbReference type="ARBA" id="ARBA00022692"/>
    </source>
</evidence>
<feature type="transmembrane region" description="Helical" evidence="6">
    <location>
        <begin position="390"/>
        <end position="410"/>
    </location>
</feature>
<feature type="transmembrane region" description="Helical" evidence="6">
    <location>
        <begin position="239"/>
        <end position="260"/>
    </location>
</feature>
<dbReference type="PANTHER" id="PTHR23502">
    <property type="entry name" value="MAJOR FACILITATOR SUPERFAMILY"/>
    <property type="match status" value="1"/>
</dbReference>
<name>A0A9Q5HQD2_SANBA</name>